<protein>
    <submittedName>
        <fullName evidence="1">Uncharacterized protein</fullName>
    </submittedName>
</protein>
<proteinExistence type="predicted"/>
<dbReference type="EMBL" id="LR721783">
    <property type="protein sequence ID" value="VVW33016.1"/>
    <property type="molecule type" value="Genomic_DNA"/>
</dbReference>
<organism evidence="1">
    <name type="scientific">Nymphaea colorata</name>
    <name type="common">pocket water lily</name>
    <dbReference type="NCBI Taxonomy" id="210225"/>
    <lineage>
        <taxon>Eukaryota</taxon>
        <taxon>Viridiplantae</taxon>
        <taxon>Streptophyta</taxon>
        <taxon>Embryophyta</taxon>
        <taxon>Tracheophyta</taxon>
        <taxon>Spermatophyta</taxon>
        <taxon>Magnoliopsida</taxon>
        <taxon>Nymphaeales</taxon>
        <taxon>Nymphaeaceae</taxon>
        <taxon>Nymphaea</taxon>
    </lineage>
</organism>
<gene>
    <name evidence="1" type="ORF">NYM_LOCUS19095</name>
</gene>
<reference evidence="1" key="1">
    <citation type="submission" date="2019-09" db="EMBL/GenBank/DDBJ databases">
        <authorList>
            <person name="Zhang L."/>
        </authorList>
    </citation>
    <scope>NUCLEOTIDE SEQUENCE</scope>
</reference>
<sequence>MEGKIQALEDAHL</sequence>
<accession>A0A5K1D3K8</accession>
<evidence type="ECO:0000313" key="1">
    <source>
        <dbReference type="EMBL" id="VVW33016.1"/>
    </source>
</evidence>
<name>A0A5K1D3K8_9MAGN</name>